<dbReference type="AlphaFoldDB" id="A0A7G6T539"/>
<reference evidence="3" key="1">
    <citation type="journal article" date="2020" name="Mol. Plant Microbe">
        <title>Rhizobial microsymbionts of the narrowly endemic Oxytropis species growing in Kamchatka are characterized by significant genetic diversity and possess a set of genes that are associated with T3SS and T6SS secretion systems and can affect the development of symbiosis.</title>
        <authorList>
            <person name="Safronova V."/>
            <person name="Guro P."/>
            <person name="Sazanova A."/>
            <person name="Kuznetsova I."/>
            <person name="Belimov A."/>
            <person name="Yakubov V."/>
            <person name="Chirak E."/>
            <person name="Afonin A."/>
            <person name="Gogolev Y."/>
            <person name="Andronov E."/>
            <person name="Tikhonovich I."/>
        </authorList>
    </citation>
    <scope>NUCLEOTIDE SEQUENCE [LARGE SCALE GENOMIC DNA]</scope>
    <source>
        <strain evidence="3">583</strain>
        <plasmid evidence="3">p_3</plasmid>
    </source>
</reference>
<feature type="region of interest" description="Disordered" evidence="1">
    <location>
        <begin position="1"/>
        <end position="26"/>
    </location>
</feature>
<dbReference type="RefSeq" id="WP_183455027.1">
    <property type="nucleotide sequence ID" value="NZ_CP050298.1"/>
</dbReference>
<evidence type="ECO:0000313" key="2">
    <source>
        <dbReference type="EMBL" id="QND61871.1"/>
    </source>
</evidence>
<keyword evidence="2" id="KW-0614">Plasmid</keyword>
<sequence length="82" mass="9481">MQKEHAHISEIVDQKDNEMAKTEDQDVETVHFPALDPAKADQLLDILPLAKIYDQRKRDPFERLTLATAYIGQRVSMAHQHE</sequence>
<organism evidence="2 3">
    <name type="scientific">Mesorhizobium huakuii</name>
    <dbReference type="NCBI Taxonomy" id="28104"/>
    <lineage>
        <taxon>Bacteria</taxon>
        <taxon>Pseudomonadati</taxon>
        <taxon>Pseudomonadota</taxon>
        <taxon>Alphaproteobacteria</taxon>
        <taxon>Hyphomicrobiales</taxon>
        <taxon>Phyllobacteriaceae</taxon>
        <taxon>Mesorhizobium</taxon>
    </lineage>
</organism>
<proteinExistence type="predicted"/>
<dbReference type="EMBL" id="CP050298">
    <property type="protein sequence ID" value="QND61871.1"/>
    <property type="molecule type" value="Genomic_DNA"/>
</dbReference>
<accession>A0A7G6T539</accession>
<evidence type="ECO:0000256" key="1">
    <source>
        <dbReference type="SAM" id="MobiDB-lite"/>
    </source>
</evidence>
<gene>
    <name evidence="2" type="ORF">HB778_37500</name>
</gene>
<feature type="compositionally biased region" description="Basic and acidic residues" evidence="1">
    <location>
        <begin position="1"/>
        <end position="24"/>
    </location>
</feature>
<protein>
    <submittedName>
        <fullName evidence="2">Uncharacterized protein</fullName>
    </submittedName>
</protein>
<evidence type="ECO:0000313" key="3">
    <source>
        <dbReference type="Proteomes" id="UP000515465"/>
    </source>
</evidence>
<dbReference type="Proteomes" id="UP000515465">
    <property type="component" value="Plasmid p_3"/>
</dbReference>
<geneLocation type="plasmid" evidence="2 3">
    <name>p_3</name>
</geneLocation>
<name>A0A7G6T539_9HYPH</name>